<dbReference type="GO" id="GO:0006508">
    <property type="term" value="P:proteolysis"/>
    <property type="evidence" value="ECO:0007669"/>
    <property type="project" value="UniProtKB-KW"/>
</dbReference>
<dbReference type="InterPro" id="IPR054722">
    <property type="entry name" value="PolX-like_BBD"/>
</dbReference>
<dbReference type="InterPro" id="IPR013103">
    <property type="entry name" value="RVT_2"/>
</dbReference>
<reference evidence="6" key="1">
    <citation type="journal article" date="2019" name="Sci. Rep.">
        <title>Draft genome of Tanacetum cinerariifolium, the natural source of mosquito coil.</title>
        <authorList>
            <person name="Yamashiro T."/>
            <person name="Shiraishi A."/>
            <person name="Satake H."/>
            <person name="Nakayama K."/>
        </authorList>
    </citation>
    <scope>NUCLEOTIDE SEQUENCE</scope>
</reference>
<keyword evidence="3" id="KW-0378">Hydrolase</keyword>
<dbReference type="InterPro" id="IPR012337">
    <property type="entry name" value="RNaseH-like_sf"/>
</dbReference>
<evidence type="ECO:0000256" key="1">
    <source>
        <dbReference type="ARBA" id="ARBA00022670"/>
    </source>
</evidence>
<evidence type="ECO:0000256" key="4">
    <source>
        <dbReference type="SAM" id="MobiDB-lite"/>
    </source>
</evidence>
<dbReference type="GO" id="GO:0003676">
    <property type="term" value="F:nucleic acid binding"/>
    <property type="evidence" value="ECO:0007669"/>
    <property type="project" value="InterPro"/>
</dbReference>
<organism evidence="6">
    <name type="scientific">Tanacetum cinerariifolium</name>
    <name type="common">Dalmatian daisy</name>
    <name type="synonym">Chrysanthemum cinerariifolium</name>
    <dbReference type="NCBI Taxonomy" id="118510"/>
    <lineage>
        <taxon>Eukaryota</taxon>
        <taxon>Viridiplantae</taxon>
        <taxon>Streptophyta</taxon>
        <taxon>Embryophyta</taxon>
        <taxon>Tracheophyta</taxon>
        <taxon>Spermatophyta</taxon>
        <taxon>Magnoliopsida</taxon>
        <taxon>eudicotyledons</taxon>
        <taxon>Gunneridae</taxon>
        <taxon>Pentapetalae</taxon>
        <taxon>asterids</taxon>
        <taxon>campanulids</taxon>
        <taxon>Asterales</taxon>
        <taxon>Asteraceae</taxon>
        <taxon>Asteroideae</taxon>
        <taxon>Anthemideae</taxon>
        <taxon>Anthemidinae</taxon>
        <taxon>Tanacetum</taxon>
    </lineage>
</organism>
<protein>
    <submittedName>
        <fullName evidence="6">Ribonuclease H-like domain-containing protein</fullName>
    </submittedName>
</protein>
<feature type="compositionally biased region" description="Basic and acidic residues" evidence="4">
    <location>
        <begin position="954"/>
        <end position="963"/>
    </location>
</feature>
<evidence type="ECO:0000313" key="6">
    <source>
        <dbReference type="EMBL" id="GEU58637.1"/>
    </source>
</evidence>
<dbReference type="Pfam" id="PF22936">
    <property type="entry name" value="Pol_BBD"/>
    <property type="match status" value="1"/>
</dbReference>
<proteinExistence type="predicted"/>
<dbReference type="EMBL" id="BKCJ010004035">
    <property type="protein sequence ID" value="GEU58637.1"/>
    <property type="molecule type" value="Genomic_DNA"/>
</dbReference>
<dbReference type="Pfam" id="PF07727">
    <property type="entry name" value="RVT_2"/>
    <property type="match status" value="1"/>
</dbReference>
<feature type="compositionally biased region" description="Pro residues" evidence="4">
    <location>
        <begin position="735"/>
        <end position="744"/>
    </location>
</feature>
<dbReference type="PROSITE" id="PS50994">
    <property type="entry name" value="INTEGRASE"/>
    <property type="match status" value="1"/>
</dbReference>
<feature type="region of interest" description="Disordered" evidence="4">
    <location>
        <begin position="243"/>
        <end position="284"/>
    </location>
</feature>
<feature type="compositionally biased region" description="Low complexity" evidence="4">
    <location>
        <begin position="252"/>
        <end position="263"/>
    </location>
</feature>
<feature type="region of interest" description="Disordered" evidence="4">
    <location>
        <begin position="798"/>
        <end position="817"/>
    </location>
</feature>
<dbReference type="InterPro" id="IPR025724">
    <property type="entry name" value="GAG-pre-integrase_dom"/>
</dbReference>
<feature type="compositionally biased region" description="Basic and acidic residues" evidence="4">
    <location>
        <begin position="265"/>
        <end position="281"/>
    </location>
</feature>
<name>A0A6L2LCH0_TANCI</name>
<dbReference type="PANTHER" id="PTHR42648:SF32">
    <property type="entry name" value="RIBONUCLEASE H-LIKE DOMAIN, GAG-PRE-INTEGRASE DOMAIN PROTEIN-RELATED"/>
    <property type="match status" value="1"/>
</dbReference>
<comment type="caution">
    <text evidence="6">The sequence shown here is derived from an EMBL/GenBank/DDBJ whole genome shotgun (WGS) entry which is preliminary data.</text>
</comment>
<keyword evidence="1" id="KW-0645">Protease</keyword>
<dbReference type="InterPro" id="IPR001584">
    <property type="entry name" value="Integrase_cat-core"/>
</dbReference>
<evidence type="ECO:0000256" key="2">
    <source>
        <dbReference type="ARBA" id="ARBA00022723"/>
    </source>
</evidence>
<dbReference type="PANTHER" id="PTHR42648">
    <property type="entry name" value="TRANSPOSASE, PUTATIVE-RELATED"/>
    <property type="match status" value="1"/>
</dbReference>
<feature type="region of interest" description="Disordered" evidence="4">
    <location>
        <begin position="732"/>
        <end position="771"/>
    </location>
</feature>
<feature type="region of interest" description="Disordered" evidence="4">
    <location>
        <begin position="938"/>
        <end position="975"/>
    </location>
</feature>
<feature type="compositionally biased region" description="Pro residues" evidence="4">
    <location>
        <begin position="756"/>
        <end position="768"/>
    </location>
</feature>
<dbReference type="InterPro" id="IPR036397">
    <property type="entry name" value="RNaseH_sf"/>
</dbReference>
<evidence type="ECO:0000259" key="5">
    <source>
        <dbReference type="PROSITE" id="PS50994"/>
    </source>
</evidence>
<evidence type="ECO:0000256" key="3">
    <source>
        <dbReference type="ARBA" id="ARBA00022801"/>
    </source>
</evidence>
<dbReference type="GO" id="GO:0015074">
    <property type="term" value="P:DNA integration"/>
    <property type="evidence" value="ECO:0007669"/>
    <property type="project" value="InterPro"/>
</dbReference>
<dbReference type="GO" id="GO:0008233">
    <property type="term" value="F:peptidase activity"/>
    <property type="evidence" value="ECO:0007669"/>
    <property type="project" value="UniProtKB-KW"/>
</dbReference>
<accession>A0A6L2LCH0</accession>
<dbReference type="InterPro" id="IPR039537">
    <property type="entry name" value="Retrotran_Ty1/copia-like"/>
</dbReference>
<feature type="domain" description="Integrase catalytic" evidence="5">
    <location>
        <begin position="159"/>
        <end position="273"/>
    </location>
</feature>
<gene>
    <name evidence="6" type="ORF">Tci_030615</name>
</gene>
<dbReference type="Gene3D" id="3.30.420.10">
    <property type="entry name" value="Ribonuclease H-like superfamily/Ribonuclease H"/>
    <property type="match status" value="1"/>
</dbReference>
<dbReference type="SUPFAM" id="SSF53098">
    <property type="entry name" value="Ribonuclease H-like"/>
    <property type="match status" value="1"/>
</dbReference>
<dbReference type="AlphaFoldDB" id="A0A6L2LCH0"/>
<keyword evidence="2" id="KW-0479">Metal-binding</keyword>
<dbReference type="CDD" id="cd09272">
    <property type="entry name" value="RNase_HI_RT_Ty1"/>
    <property type="match status" value="1"/>
</dbReference>
<dbReference type="GO" id="GO:0046872">
    <property type="term" value="F:metal ion binding"/>
    <property type="evidence" value="ECO:0007669"/>
    <property type="project" value="UniProtKB-KW"/>
</dbReference>
<sequence>MSYLSDFEELNGGYVAFGGNPKGGKITGKGKIKTEKLDFDDVYFVKELKFNLFSVSQMCDKKNSVLFTNTKCLILSSNFKLPDASQVLLRVPRENNMYNVNLKNIIPSRDLTCLFAKATLDESNLWHRRLGHVNFKTINKLVKGNLVKELPTKIFLAFTDETTPVLKTFITGLENLLSLKGIKREFSVPRTPQQNGLAERKNKTLIEAARTMLADSLLPILFWAEAVNTACYNKDKDALVNAKEHDDDIQKSVSPDIHSSSSSDPTRKQGDKTENKDKGKSPVESITGYINLNAEFEEYSNNSSNGVNAASSSVSTAGHNFINNTNNFSAAGPSNTIVSLIYEPSSFQYTSTPSDDPDMPVMEVSTHSDDDDDAVGAEADINNLESSIQKVWILVDLPYGKRAIGTKWVYKNKNDERGIVIMNKARLVTQGHTQEEGIDYEEVFAPVARIEAIKLFLAYASFMRFLVYQMDVKSAFIYSTIKEEVYVCQPLGFEDPYHPDKVYKVVKALYGLHQAPRACQDKYVAEILRKFRLTERKSASTPIDAEKPLLKDLDGEDVDVHTYRSMIAYSDSDYAGASMDRKSTTRGCQFLGCRLISWQCKKQTVVATSSTEAEYVAAASGCAQVLWIQNQLLDYGYNFMHTSDASEGFDQIIDFLTGSYIYYALTVSPPIYVSCIKQFWNIATVKHSADVTRLQALVDTKKVMISEAIIRAVLRLDDAEGDVTKNVHDEVIPFPALPTSPPQPSHDIPSTSQVQSPPPQPPSSPPAQPHAQKLEITKLQTRVKKLERANKVKSSKLRRLKKVGTSQRVESSDDMEDVSNQGRIIDEMDTDEGIEILDEQVAEVQRRQTEKAEVQGRQTEKQAEIYKLDLDHPSKVLSMQKDDSEVQKAVEVVTTAKLMTEVVTAATSQVSAASATIPAAALTVGDVHTRRRKRIIIRDPEEELSTETPAEAPTDAKLKDKGKAQKVAKRRKLNEEAKEVEDLKKHLEVVPDEDDDVFIKATPLARKNFDREDLEDLWSIVKERFSTLKPKNFSDEYLLSMLKTMLEKPDGQDDVWKSQRSVHGQALVKS</sequence>
<dbReference type="Pfam" id="PF13976">
    <property type="entry name" value="gag_pre-integrs"/>
    <property type="match status" value="1"/>
</dbReference>